<dbReference type="EMBL" id="BK067783">
    <property type="protein sequence ID" value="DBA51719.1"/>
    <property type="molecule type" value="Genomic_DNA"/>
</dbReference>
<dbReference type="EMBL" id="BK067791">
    <property type="protein sequence ID" value="DBA52182.1"/>
    <property type="molecule type" value="Genomic_DNA"/>
</dbReference>
<evidence type="ECO:0000313" key="1">
    <source>
        <dbReference type="EMBL" id="DBA51719.1"/>
    </source>
</evidence>
<name>A0AAT9J7J5_9VIRU</name>
<reference evidence="2" key="2">
    <citation type="submission" date="2024-03" db="EMBL/GenBank/DDBJ databases">
        <authorList>
            <person name="Ni Y."/>
            <person name="Xu T."/>
            <person name="Yan S."/>
            <person name="Chen L."/>
            <person name="Wang Y."/>
        </authorList>
    </citation>
    <scope>NUCLEOTIDE SEQUENCE</scope>
    <source>
        <strain evidence="2">NTT1</strain>
        <strain evidence="1">NTT2</strain>
    </source>
</reference>
<sequence>MQTAQDRITELTTRQVFYGSSLVIKLNAVNGKFNYKVYTWIDQGNIDNKSLIAITKRG</sequence>
<protein>
    <submittedName>
        <fullName evidence="1">ORF20</fullName>
    </submittedName>
    <submittedName>
        <fullName evidence="2">ORF41</fullName>
    </submittedName>
</protein>
<organism evidence="2">
    <name type="scientific">Nitrosopumilaceae spindle-shaped virus</name>
    <dbReference type="NCBI Taxonomy" id="3065433"/>
    <lineage>
        <taxon>Viruses</taxon>
    </lineage>
</organism>
<reference evidence="2" key="1">
    <citation type="journal article" date="2024" name="Environ. Microbiol. Rep.">
        <title>Hiding in plain sight: The discovery of complete genomes of 11 hypothetical spindle-shaped viruses that putatively infect mesophilic ammonia-oxidizing archaea.</title>
        <authorList>
            <person name="Ni Y."/>
            <person name="Xu T."/>
            <person name="Yan S."/>
            <person name="Chen L."/>
            <person name="Wang Y."/>
        </authorList>
    </citation>
    <scope>NUCLEOTIDE SEQUENCE</scope>
    <source>
        <strain evidence="2">NTT1</strain>
        <strain evidence="1">NTT2</strain>
    </source>
</reference>
<proteinExistence type="predicted"/>
<evidence type="ECO:0000313" key="2">
    <source>
        <dbReference type="EMBL" id="DBA52182.1"/>
    </source>
</evidence>
<accession>A0AAT9J7J5</accession>